<sequence length="477" mass="53910">MGNAVNATSNQSAVDPIHLRMYSNMIQIHDPAKRIQVIQTCLASIEYVNSAKRCGIYSYLLHYISTVQSGGNPPLLPGETKYQETKYQEQQSQQHSQQHSQQQHSQQIPRSMQPVMIHSGGPGATHPSLIRHEQERHSNHQGQRQEQLIAHKDNTPSWKVVTDTSKQKAISYFSSCLEVLGIQEEVALTEETLKKAYKRMAIKAHPDKGGSEEYFEAVTRAYAYLSEILKVMKGGRRDPSGASGPVDASHARTTRDQEAKQWEHTGTPVRLNAKNLDMNAFNTLFEQTHMPDPDSDGYGDWLKSGDSKAAGPSFKGEFNRDVFNKMFDEDTKKNARQSTNLIVHPGEMALTMNPNHGVDLVGERPDSYTAAPNSRFQFTDLRGAYTSDSTISDKVSNVAVGDRNFEQYRASREKAPDPFTQTELHGIREFENRQQAQDSMRERKRAEMAVRNQQYSDRMKQMVITDGVDLNQKKLTY</sequence>
<reference evidence="3" key="1">
    <citation type="journal article" date="2020" name="Nature">
        <title>Giant virus diversity and host interactions through global metagenomics.</title>
        <authorList>
            <person name="Schulz F."/>
            <person name="Roux S."/>
            <person name="Paez-Espino D."/>
            <person name="Jungbluth S."/>
            <person name="Walsh D.A."/>
            <person name="Denef V.J."/>
            <person name="McMahon K.D."/>
            <person name="Konstantinidis K.T."/>
            <person name="Eloe-Fadrosh E.A."/>
            <person name="Kyrpides N.C."/>
            <person name="Woyke T."/>
        </authorList>
    </citation>
    <scope>NUCLEOTIDE SEQUENCE</scope>
    <source>
        <strain evidence="3">GVMAG-M-3300023184-88</strain>
    </source>
</reference>
<dbReference type="InterPro" id="IPR001623">
    <property type="entry name" value="DnaJ_domain"/>
</dbReference>
<dbReference type="PROSITE" id="PS50076">
    <property type="entry name" value="DNAJ_2"/>
    <property type="match status" value="1"/>
</dbReference>
<dbReference type="Gene3D" id="1.10.287.110">
    <property type="entry name" value="DnaJ domain"/>
    <property type="match status" value="1"/>
</dbReference>
<evidence type="ECO:0000256" key="1">
    <source>
        <dbReference type="SAM" id="MobiDB-lite"/>
    </source>
</evidence>
<dbReference type="SUPFAM" id="SSF46565">
    <property type="entry name" value="Chaperone J-domain"/>
    <property type="match status" value="1"/>
</dbReference>
<dbReference type="EMBL" id="MN740183">
    <property type="protein sequence ID" value="QHT92346.1"/>
    <property type="molecule type" value="Genomic_DNA"/>
</dbReference>
<feature type="domain" description="J" evidence="2">
    <location>
        <begin position="175"/>
        <end position="241"/>
    </location>
</feature>
<dbReference type="CDD" id="cd06257">
    <property type="entry name" value="DnaJ"/>
    <property type="match status" value="1"/>
</dbReference>
<organism evidence="3">
    <name type="scientific">viral metagenome</name>
    <dbReference type="NCBI Taxonomy" id="1070528"/>
    <lineage>
        <taxon>unclassified sequences</taxon>
        <taxon>metagenomes</taxon>
        <taxon>organismal metagenomes</taxon>
    </lineage>
</organism>
<feature type="compositionally biased region" description="Basic and acidic residues" evidence="1">
    <location>
        <begin position="249"/>
        <end position="263"/>
    </location>
</feature>
<name>A0A6C0IIU9_9ZZZZ</name>
<proteinExistence type="predicted"/>
<evidence type="ECO:0000313" key="3">
    <source>
        <dbReference type="EMBL" id="QHT92346.1"/>
    </source>
</evidence>
<accession>A0A6C0IIU9</accession>
<dbReference type="SMART" id="SM00271">
    <property type="entry name" value="DnaJ"/>
    <property type="match status" value="1"/>
</dbReference>
<feature type="compositionally biased region" description="Low complexity" evidence="1">
    <location>
        <begin position="90"/>
        <end position="107"/>
    </location>
</feature>
<protein>
    <recommendedName>
        <fullName evidence="2">J domain-containing protein</fullName>
    </recommendedName>
</protein>
<dbReference type="Pfam" id="PF00226">
    <property type="entry name" value="DnaJ"/>
    <property type="match status" value="1"/>
</dbReference>
<dbReference type="InterPro" id="IPR036869">
    <property type="entry name" value="J_dom_sf"/>
</dbReference>
<dbReference type="AlphaFoldDB" id="A0A6C0IIU9"/>
<feature type="region of interest" description="Disordered" evidence="1">
    <location>
        <begin position="234"/>
        <end position="268"/>
    </location>
</feature>
<feature type="region of interest" description="Disordered" evidence="1">
    <location>
        <begin position="70"/>
        <end position="128"/>
    </location>
</feature>
<evidence type="ECO:0000259" key="2">
    <source>
        <dbReference type="PROSITE" id="PS50076"/>
    </source>
</evidence>